<feature type="active site" description="Charge relay system" evidence="8 9">
    <location>
        <position position="202"/>
    </location>
</feature>
<dbReference type="PROSITE" id="PS00136">
    <property type="entry name" value="SUBTILASE_ASP"/>
    <property type="match status" value="1"/>
</dbReference>
<keyword evidence="7 9" id="KW-0720">Serine protease</keyword>
<keyword evidence="4 9" id="KW-0645">Protease</keyword>
<feature type="signal peptide" evidence="11">
    <location>
        <begin position="1"/>
        <end position="30"/>
    </location>
</feature>
<protein>
    <submittedName>
        <fullName evidence="13">Serine protease</fullName>
    </submittedName>
</protein>
<dbReference type="SUPFAM" id="SSF52025">
    <property type="entry name" value="PA domain"/>
    <property type="match status" value="1"/>
</dbReference>
<accession>A0A229NY14</accession>
<dbReference type="InterPro" id="IPR023827">
    <property type="entry name" value="Peptidase_S8_Asp-AS"/>
</dbReference>
<dbReference type="CDD" id="cd07474">
    <property type="entry name" value="Peptidases_S8_subtilisin_Vpr-like"/>
    <property type="match status" value="1"/>
</dbReference>
<dbReference type="InterPro" id="IPR022398">
    <property type="entry name" value="Peptidase_S8_His-AS"/>
</dbReference>
<dbReference type="PROSITE" id="PS51272">
    <property type="entry name" value="SLH"/>
    <property type="match status" value="3"/>
</dbReference>
<evidence type="ECO:0000259" key="12">
    <source>
        <dbReference type="PROSITE" id="PS51272"/>
    </source>
</evidence>
<evidence type="ECO:0000256" key="9">
    <source>
        <dbReference type="PROSITE-ProRule" id="PRU01240"/>
    </source>
</evidence>
<feature type="active site" description="Charge relay system" evidence="8 9">
    <location>
        <position position="245"/>
    </location>
</feature>
<dbReference type="RefSeq" id="WP_089525733.1">
    <property type="nucleotide sequence ID" value="NZ_NMUQ01000002.1"/>
</dbReference>
<proteinExistence type="inferred from homology"/>
<dbReference type="Gene3D" id="3.40.50.200">
    <property type="entry name" value="Peptidase S8/S53 domain"/>
    <property type="match status" value="2"/>
</dbReference>
<evidence type="ECO:0000256" key="5">
    <source>
        <dbReference type="ARBA" id="ARBA00022729"/>
    </source>
</evidence>
<feature type="domain" description="SLH" evidence="12">
    <location>
        <begin position="1185"/>
        <end position="1243"/>
    </location>
</feature>
<keyword evidence="3" id="KW-0964">Secreted</keyword>
<dbReference type="PRINTS" id="PR00723">
    <property type="entry name" value="SUBTILISIN"/>
</dbReference>
<evidence type="ECO:0000313" key="14">
    <source>
        <dbReference type="Proteomes" id="UP000215145"/>
    </source>
</evidence>
<dbReference type="InterPro" id="IPR010259">
    <property type="entry name" value="S8pro/Inhibitor_I9"/>
</dbReference>
<dbReference type="InterPro" id="IPR001119">
    <property type="entry name" value="SLH_dom"/>
</dbReference>
<comment type="caution">
    <text evidence="13">The sequence shown here is derived from an EMBL/GenBank/DDBJ whole genome shotgun (WGS) entry which is preliminary data.</text>
</comment>
<evidence type="ECO:0000256" key="11">
    <source>
        <dbReference type="SAM" id="SignalP"/>
    </source>
</evidence>
<dbReference type="InterPro" id="IPR023828">
    <property type="entry name" value="Peptidase_S8_Ser-AS"/>
</dbReference>
<evidence type="ECO:0000256" key="3">
    <source>
        <dbReference type="ARBA" id="ARBA00022525"/>
    </source>
</evidence>
<dbReference type="CDD" id="cd02133">
    <property type="entry name" value="PA_C5a_like"/>
    <property type="match status" value="1"/>
</dbReference>
<gene>
    <name evidence="13" type="ORF">CGZ75_18820</name>
</gene>
<feature type="domain" description="SLH" evidence="12">
    <location>
        <begin position="1244"/>
        <end position="1307"/>
    </location>
</feature>
<dbReference type="InterPro" id="IPR015500">
    <property type="entry name" value="Peptidase_S8_subtilisin-rel"/>
</dbReference>
<dbReference type="Pfam" id="PF00082">
    <property type="entry name" value="Peptidase_S8"/>
    <property type="match status" value="1"/>
</dbReference>
<evidence type="ECO:0000256" key="4">
    <source>
        <dbReference type="ARBA" id="ARBA00022670"/>
    </source>
</evidence>
<reference evidence="13 14" key="1">
    <citation type="submission" date="2017-07" db="EMBL/GenBank/DDBJ databases">
        <title>Paenibacillus herberti R33 genome sequencing and assembly.</title>
        <authorList>
            <person name="Su W."/>
        </authorList>
    </citation>
    <scope>NUCLEOTIDE SEQUENCE [LARGE SCALE GENOMIC DNA]</scope>
    <source>
        <strain evidence="13 14">R33</strain>
    </source>
</reference>
<evidence type="ECO:0000256" key="2">
    <source>
        <dbReference type="ARBA" id="ARBA00022512"/>
    </source>
</evidence>
<evidence type="ECO:0000256" key="10">
    <source>
        <dbReference type="RuleBase" id="RU003355"/>
    </source>
</evidence>
<keyword evidence="2" id="KW-0134">Cell wall</keyword>
<dbReference type="InterPro" id="IPR050131">
    <property type="entry name" value="Peptidase_S8_subtilisin-like"/>
</dbReference>
<keyword evidence="14" id="KW-1185">Reference proteome</keyword>
<dbReference type="InterPro" id="IPR034213">
    <property type="entry name" value="S8_Vpr-like"/>
</dbReference>
<dbReference type="InterPro" id="IPR003137">
    <property type="entry name" value="PA_domain"/>
</dbReference>
<name>A0A229NY14_9BACL</name>
<evidence type="ECO:0000256" key="1">
    <source>
        <dbReference type="ARBA" id="ARBA00011073"/>
    </source>
</evidence>
<evidence type="ECO:0000256" key="6">
    <source>
        <dbReference type="ARBA" id="ARBA00022801"/>
    </source>
</evidence>
<dbReference type="Pfam" id="PF02225">
    <property type="entry name" value="PA"/>
    <property type="match status" value="1"/>
</dbReference>
<dbReference type="EMBL" id="NMUQ01000002">
    <property type="protein sequence ID" value="OXM14916.1"/>
    <property type="molecule type" value="Genomic_DNA"/>
</dbReference>
<dbReference type="PROSITE" id="PS00138">
    <property type="entry name" value="SUBTILASE_SER"/>
    <property type="match status" value="1"/>
</dbReference>
<feature type="chain" id="PRO_5039209531" evidence="11">
    <location>
        <begin position="31"/>
        <end position="1371"/>
    </location>
</feature>
<dbReference type="Gene3D" id="3.50.30.30">
    <property type="match status" value="1"/>
</dbReference>
<dbReference type="Pfam" id="PF00395">
    <property type="entry name" value="SLH"/>
    <property type="match status" value="2"/>
</dbReference>
<dbReference type="InterPro" id="IPR046450">
    <property type="entry name" value="PA_dom_sf"/>
</dbReference>
<dbReference type="PANTHER" id="PTHR43806">
    <property type="entry name" value="PEPTIDASE S8"/>
    <property type="match status" value="1"/>
</dbReference>
<dbReference type="InterPro" id="IPR036852">
    <property type="entry name" value="Peptidase_S8/S53_dom_sf"/>
</dbReference>
<dbReference type="GO" id="GO:0006508">
    <property type="term" value="P:proteolysis"/>
    <property type="evidence" value="ECO:0007669"/>
    <property type="project" value="UniProtKB-KW"/>
</dbReference>
<feature type="domain" description="SLH" evidence="12">
    <location>
        <begin position="1309"/>
        <end position="1371"/>
    </location>
</feature>
<keyword evidence="6 9" id="KW-0378">Hydrolase</keyword>
<dbReference type="InterPro" id="IPR000209">
    <property type="entry name" value="Peptidase_S8/S53_dom"/>
</dbReference>
<dbReference type="PROSITE" id="PS51892">
    <property type="entry name" value="SUBTILASE"/>
    <property type="match status" value="1"/>
</dbReference>
<dbReference type="Proteomes" id="UP000215145">
    <property type="component" value="Unassembled WGS sequence"/>
</dbReference>
<dbReference type="Pfam" id="PF05922">
    <property type="entry name" value="Inhibitor_I9"/>
    <property type="match status" value="1"/>
</dbReference>
<dbReference type="PROSITE" id="PS00137">
    <property type="entry name" value="SUBTILASE_HIS"/>
    <property type="match status" value="1"/>
</dbReference>
<dbReference type="GO" id="GO:0004252">
    <property type="term" value="F:serine-type endopeptidase activity"/>
    <property type="evidence" value="ECO:0007669"/>
    <property type="project" value="UniProtKB-UniRule"/>
</dbReference>
<dbReference type="PANTHER" id="PTHR43806:SF65">
    <property type="entry name" value="SERINE PROTEASE APRX"/>
    <property type="match status" value="1"/>
</dbReference>
<evidence type="ECO:0000313" key="13">
    <source>
        <dbReference type="EMBL" id="OXM14916.1"/>
    </source>
</evidence>
<organism evidence="13 14">
    <name type="scientific">Paenibacillus herberti</name>
    <dbReference type="NCBI Taxonomy" id="1619309"/>
    <lineage>
        <taxon>Bacteria</taxon>
        <taxon>Bacillati</taxon>
        <taxon>Bacillota</taxon>
        <taxon>Bacilli</taxon>
        <taxon>Bacillales</taxon>
        <taxon>Paenibacillaceae</taxon>
        <taxon>Paenibacillus</taxon>
    </lineage>
</organism>
<comment type="similarity">
    <text evidence="1 9 10">Belongs to the peptidase S8 family.</text>
</comment>
<dbReference type="SUPFAM" id="SSF52743">
    <property type="entry name" value="Subtilisin-like"/>
    <property type="match status" value="1"/>
</dbReference>
<feature type="active site" description="Charge relay system" evidence="8 9">
    <location>
        <position position="611"/>
    </location>
</feature>
<evidence type="ECO:0000256" key="8">
    <source>
        <dbReference type="PIRSR" id="PIRSR615500-1"/>
    </source>
</evidence>
<keyword evidence="5 11" id="KW-0732">Signal</keyword>
<sequence>MQKSRRLPLVKALSTTLSAALLLTPFAVQAAAAEPVSTSSLQAGLQPLISPRLDTKSQDLIKVIVTLNGASIAEGKYAAKMGIHSLASQATESSISSQQTSFIAKAESIGVDLDVTYQYDTVLNGMEVELPANEIPLLAKVPGVKSIYENRNFYSIPQAEKTESADDSVACKCDINPLDQINAPEAWAKDITGKGIKVGVIDTGVDYLHPDLKDAYKGGHDSFFNTDDPFEEIPNKDTGNLGTSHGTHVSGTIAAREKNTGEYAHKGVAYESDLYVYKVLGFDFETGRASGSSAQVIDGIENAVEDGMDIINLSLGSDDAKDPFTPDSVALNNAVLGGVVAVVANGNNATDSEQYYYSMGSPASSQLSISVGAVTSPSNHYTGSVTSAVYGGTVTEAVYKDYGLNVMAWTTSQENFAEILGTKPLAAVYAGIGTANDFKNIDVEGKIVLVSRGNIPFVDKVANAKEHGAKAIVIFNGNIKSTDANSADLSESVKDRDGFIGPAAYLGDTFDYIPTFDMEGSKGRALARQLVANPGGSFNLDFGSEYPKTLSKGDTMADFSSRGPNSDGLLGIKPDVVAPGVAIMSTYPAYGKGSTDPSLYDEAYLRNNGTSMAAPHVAGAAALLQQANPNWTPFDIRAALANTADPISDDAGTRYDVYSQGAGRINIAKALETPALLQTVEQLTMYDVNMNKVAVTNYGDNASFGIMEAGSAAKTIGLQVNNVSDKAVSYKASVKLHTKVTSDPRDPIATPDTSKINVSLGGLTDGTVTANAYSKQPFSISAAPAADAAKGVYEGSIVLEAAGKPTLHIPFVLHVGKEPLDTGYGVQEVKLSTRQLSPNGDGNNDSLELSFNVATEDFNLLQVSISDINDDTVGYLSVIDAVYSEEPIEAKTYRHTFNGTYSLDANQEKIAGALKDGSYSFNIFAAYISKGKVVYQSVGYIPFSIVNSNYNAGSGGPGFYPGPMATPTPAPVAAGGALKAITAQGLQQVTVKSATASQANATVTTVTYADLQAAIGTGNVKLALVFNAAAEAGKASKLSLTAEQVKLLGTAPAGSAIYLNTGKEALELPLSLIASVPAGSGLELVIRPAADEASKFAGATVLGTPVAFEANTVNGSTVTPLSVPSKTFLKRSFTLDKGITVSKAGVLFLENGKQAPAPAVFSANEDGTTTVTVSRPGFSVYTAASRTTAFNDITGSWAQSRIQSLSDKLLINGTAATTFSPKANVTRAEFAAMLARGLGLTATAKAPFSDLAAGAWYNDAVSAAYTAGLINGYSDGTFRPNGIISRQELAVMLAKAATLAGASSTTGKITTYGDATSFGAFAKDSIALVTSAGLMEGSIAGSSSVFKPLGSTTREAAATVIHKLLTNSKLI</sequence>
<evidence type="ECO:0000256" key="7">
    <source>
        <dbReference type="ARBA" id="ARBA00022825"/>
    </source>
</evidence>